<keyword evidence="1" id="KW-0812">Transmembrane</keyword>
<protein>
    <submittedName>
        <fullName evidence="3">Acyltransferase</fullName>
    </submittedName>
</protein>
<evidence type="ECO:0000259" key="2">
    <source>
        <dbReference type="Pfam" id="PF01757"/>
    </source>
</evidence>
<dbReference type="AlphaFoldDB" id="A0A087BBC1"/>
<keyword evidence="3" id="KW-0808">Transferase</keyword>
<keyword evidence="3" id="KW-0012">Acyltransferase</keyword>
<dbReference type="InterPro" id="IPR002656">
    <property type="entry name" value="Acyl_transf_3_dom"/>
</dbReference>
<feature type="transmembrane region" description="Helical" evidence="1">
    <location>
        <begin position="262"/>
        <end position="281"/>
    </location>
</feature>
<dbReference type="GO" id="GO:0016747">
    <property type="term" value="F:acyltransferase activity, transferring groups other than amino-acyl groups"/>
    <property type="evidence" value="ECO:0007669"/>
    <property type="project" value="InterPro"/>
</dbReference>
<keyword evidence="1" id="KW-0472">Membrane</keyword>
<gene>
    <name evidence="3" type="ORF">BMAGN_0280</name>
</gene>
<feature type="transmembrane region" description="Helical" evidence="1">
    <location>
        <begin position="113"/>
        <end position="131"/>
    </location>
</feature>
<proteinExistence type="predicted"/>
<name>A0A087BBC1_9BIFI</name>
<dbReference type="Pfam" id="PF01757">
    <property type="entry name" value="Acyl_transf_3"/>
    <property type="match status" value="1"/>
</dbReference>
<feature type="transmembrane region" description="Helical" evidence="1">
    <location>
        <begin position="172"/>
        <end position="188"/>
    </location>
</feature>
<keyword evidence="1" id="KW-1133">Transmembrane helix</keyword>
<accession>A0A087BBC1</accession>
<feature type="transmembrane region" description="Helical" evidence="1">
    <location>
        <begin position="71"/>
        <end position="91"/>
    </location>
</feature>
<dbReference type="EMBL" id="JGZB01000004">
    <property type="protein sequence ID" value="KFI68321.1"/>
    <property type="molecule type" value="Genomic_DNA"/>
</dbReference>
<dbReference type="eggNOG" id="COG3274">
    <property type="taxonomic scope" value="Bacteria"/>
</dbReference>
<evidence type="ECO:0000313" key="4">
    <source>
        <dbReference type="Proteomes" id="UP000029052"/>
    </source>
</evidence>
<dbReference type="STRING" id="1692.BMAGN_0280"/>
<keyword evidence="4" id="KW-1185">Reference proteome</keyword>
<evidence type="ECO:0000313" key="3">
    <source>
        <dbReference type="EMBL" id="KFI68321.1"/>
    </source>
</evidence>
<dbReference type="Proteomes" id="UP000029052">
    <property type="component" value="Unassembled WGS sequence"/>
</dbReference>
<feature type="transmembrane region" description="Helical" evidence="1">
    <location>
        <begin position="143"/>
        <end position="160"/>
    </location>
</feature>
<feature type="domain" description="Acyltransferase 3" evidence="2">
    <location>
        <begin position="1"/>
        <end position="316"/>
    </location>
</feature>
<feature type="transmembrane region" description="Helical" evidence="1">
    <location>
        <begin position="301"/>
        <end position="322"/>
    </location>
</feature>
<sequence>MIIAHHHILHNPFNPLEQDPSLKQMAYVFLASLRKIGVVIFFGISAWFLCMDRNPSVRTSIKRAWKLEREGIFYGITLLCGYTIFDCFYPGNTQLEVSGAVIIKSLFPIITGVWWYITSYILFLLILPFLLTGLRKIGQKMHLALCSILFVVWGMIYGLFPKNLFGFPSNNIGEFIYLFILISYYRWYMNKISNKIACSMIAIGFSLIILVDVSGGMLYSLTGDSIFKALQNIYEIGAKLPVVLIGFGMVQLATTFEFHNSFINLLASTTLGVYMATEYPLSVQLFAHMFNIGTIYNSRFAVIYSIAAIVITFIIASLLDLLRQFIFHLLGLDNKVKMLEKLLNSRLILVWRKKILEVFDNHYESGYIQNN</sequence>
<feature type="transmembrane region" description="Helical" evidence="1">
    <location>
        <begin position="25"/>
        <end position="50"/>
    </location>
</feature>
<comment type="caution">
    <text evidence="3">The sequence shown here is derived from an EMBL/GenBank/DDBJ whole genome shotgun (WGS) entry which is preliminary data.</text>
</comment>
<evidence type="ECO:0000256" key="1">
    <source>
        <dbReference type="SAM" id="Phobius"/>
    </source>
</evidence>
<organism evidence="3 4">
    <name type="scientific">Bifidobacterium magnum</name>
    <dbReference type="NCBI Taxonomy" id="1692"/>
    <lineage>
        <taxon>Bacteria</taxon>
        <taxon>Bacillati</taxon>
        <taxon>Actinomycetota</taxon>
        <taxon>Actinomycetes</taxon>
        <taxon>Bifidobacteriales</taxon>
        <taxon>Bifidobacteriaceae</taxon>
        <taxon>Bifidobacterium</taxon>
    </lineage>
</organism>
<feature type="transmembrane region" description="Helical" evidence="1">
    <location>
        <begin position="200"/>
        <end position="221"/>
    </location>
</feature>
<reference evidence="3 4" key="1">
    <citation type="submission" date="2014-03" db="EMBL/GenBank/DDBJ databases">
        <title>Genomics of Bifidobacteria.</title>
        <authorList>
            <person name="Ventura M."/>
            <person name="Milani C."/>
            <person name="Lugli G.A."/>
        </authorList>
    </citation>
    <scope>NUCLEOTIDE SEQUENCE [LARGE SCALE GENOMIC DNA]</scope>
    <source>
        <strain evidence="3 4">LMG 11591</strain>
    </source>
</reference>